<dbReference type="GO" id="GO:0003723">
    <property type="term" value="F:RNA binding"/>
    <property type="evidence" value="ECO:0007669"/>
    <property type="project" value="InterPro"/>
</dbReference>
<feature type="repeat" description="PPR" evidence="2">
    <location>
        <begin position="75"/>
        <end position="109"/>
    </location>
</feature>
<evidence type="ECO:0000313" key="3">
    <source>
        <dbReference type="EMBL" id="CAH9079258.1"/>
    </source>
</evidence>
<dbReference type="PANTHER" id="PTHR24015">
    <property type="entry name" value="OS07G0578800 PROTEIN-RELATED"/>
    <property type="match status" value="1"/>
</dbReference>
<comment type="caution">
    <text evidence="3">The sequence shown here is derived from an EMBL/GenBank/DDBJ whole genome shotgun (WGS) entry which is preliminary data.</text>
</comment>
<dbReference type="InterPro" id="IPR046848">
    <property type="entry name" value="E_motif"/>
</dbReference>
<sequence length="661" mass="73885">MLSHSAAKNCHLVIQKITKHTFAAREHSRHYKPSSSRRYGTELDLFRSSKQLSDHMKMGRIQNAQKLFDEMTVTNIVVWSIMVHGYSKNGFYGKALKCFSTMRHSDLVPNSFTFVGVLVGVSGLEDIALCQVVHGLIVKTGWEINSVVVTALLNTYSRCWSIGDSYKVFKTIKPESQVPWNAMMSAFVYNQLFEEVLLLFNSFRESGFVPNAVTVMTLSQVCVAKKCQHLCESVHSFCIKFCLLSDMEVSNAMLSMYSNLTDLNAARLVFKSMEDKDVITWSTMMGLLVQLEYTSDAINLFLQMRDFGTSYDGGVLVNLISACGLMGNLKMGKSLHSQTIINGYVSDIQLTNSMISMYARCADLDSCTLLFDQTTVKNVVSWTSMIYGLLINRRPREALDLFIGARKKENLYADKILLVNALAAAGELGALDFCMQLHCYAFQSGFTLYRCVQNCLISVYSKCGDVELARSVFMHMTSLCDIISWNAMIYGYGINGHGKTALSLFIEFTNLGGIPDSATYLCVMSACSRADMINEGLIIFSKMLEEENLRVSEEHYGCLVDLLSRAGYLSDASELMDGRDRNAWKALLNGCMLHDDMKLAEVAARRLDRLGESDRGEDMVILSNLYKSVGRFQDAEALRLNMAGKKSMKEPGLSFLIGGNR</sequence>
<dbReference type="AlphaFoldDB" id="A0AAV0CQU2"/>
<dbReference type="Pfam" id="PF20431">
    <property type="entry name" value="E_motif"/>
    <property type="match status" value="1"/>
</dbReference>
<feature type="repeat" description="PPR" evidence="2">
    <location>
        <begin position="176"/>
        <end position="210"/>
    </location>
</feature>
<reference evidence="3" key="1">
    <citation type="submission" date="2022-07" db="EMBL/GenBank/DDBJ databases">
        <authorList>
            <person name="Macas J."/>
            <person name="Novak P."/>
            <person name="Neumann P."/>
        </authorList>
    </citation>
    <scope>NUCLEOTIDE SEQUENCE</scope>
</reference>
<gene>
    <name evidence="3" type="ORF">CEPIT_LOCUS6792</name>
</gene>
<dbReference type="EMBL" id="CAMAPF010000033">
    <property type="protein sequence ID" value="CAH9079258.1"/>
    <property type="molecule type" value="Genomic_DNA"/>
</dbReference>
<name>A0AAV0CQU2_9ASTE</name>
<dbReference type="GO" id="GO:0099402">
    <property type="term" value="P:plant organ development"/>
    <property type="evidence" value="ECO:0007669"/>
    <property type="project" value="UniProtKB-ARBA"/>
</dbReference>
<dbReference type="InterPro" id="IPR046960">
    <property type="entry name" value="PPR_At4g14850-like_plant"/>
</dbReference>
<evidence type="ECO:0000313" key="4">
    <source>
        <dbReference type="Proteomes" id="UP001152523"/>
    </source>
</evidence>
<dbReference type="FunFam" id="1.25.40.10:FF:000158">
    <property type="entry name" value="pentatricopeptide repeat-containing protein At2g33680"/>
    <property type="match status" value="1"/>
</dbReference>
<feature type="repeat" description="PPR" evidence="2">
    <location>
        <begin position="481"/>
        <end position="515"/>
    </location>
</feature>
<dbReference type="Gene3D" id="1.25.40.10">
    <property type="entry name" value="Tetratricopeptide repeat domain"/>
    <property type="match status" value="5"/>
</dbReference>
<dbReference type="InterPro" id="IPR002885">
    <property type="entry name" value="PPR_rpt"/>
</dbReference>
<dbReference type="Proteomes" id="UP001152523">
    <property type="component" value="Unassembled WGS sequence"/>
</dbReference>
<protein>
    <recommendedName>
        <fullName evidence="5">Pentatricopeptide repeat-containing protein</fullName>
    </recommendedName>
</protein>
<dbReference type="GO" id="GO:0009451">
    <property type="term" value="P:RNA modification"/>
    <property type="evidence" value="ECO:0007669"/>
    <property type="project" value="InterPro"/>
</dbReference>
<dbReference type="NCBIfam" id="TIGR00756">
    <property type="entry name" value="PPR"/>
    <property type="match status" value="3"/>
</dbReference>
<dbReference type="Pfam" id="PF01535">
    <property type="entry name" value="PPR"/>
    <property type="match status" value="4"/>
</dbReference>
<dbReference type="PROSITE" id="PS51375">
    <property type="entry name" value="PPR"/>
    <property type="match status" value="4"/>
</dbReference>
<feature type="repeat" description="PPR" evidence="2">
    <location>
        <begin position="277"/>
        <end position="311"/>
    </location>
</feature>
<evidence type="ECO:0008006" key="5">
    <source>
        <dbReference type="Google" id="ProtNLM"/>
    </source>
</evidence>
<dbReference type="InterPro" id="IPR011990">
    <property type="entry name" value="TPR-like_helical_dom_sf"/>
</dbReference>
<evidence type="ECO:0000256" key="1">
    <source>
        <dbReference type="ARBA" id="ARBA00022737"/>
    </source>
</evidence>
<keyword evidence="1" id="KW-0677">Repeat</keyword>
<evidence type="ECO:0000256" key="2">
    <source>
        <dbReference type="PROSITE-ProRule" id="PRU00708"/>
    </source>
</evidence>
<keyword evidence="4" id="KW-1185">Reference proteome</keyword>
<accession>A0AAV0CQU2</accession>
<proteinExistence type="predicted"/>
<dbReference type="Pfam" id="PF13041">
    <property type="entry name" value="PPR_2"/>
    <property type="match status" value="2"/>
</dbReference>
<dbReference type="PANTHER" id="PTHR24015:SF1063">
    <property type="entry name" value="OS12G0156900 PROTEIN"/>
    <property type="match status" value="1"/>
</dbReference>
<organism evidence="3 4">
    <name type="scientific">Cuscuta epithymum</name>
    <dbReference type="NCBI Taxonomy" id="186058"/>
    <lineage>
        <taxon>Eukaryota</taxon>
        <taxon>Viridiplantae</taxon>
        <taxon>Streptophyta</taxon>
        <taxon>Embryophyta</taxon>
        <taxon>Tracheophyta</taxon>
        <taxon>Spermatophyta</taxon>
        <taxon>Magnoliopsida</taxon>
        <taxon>eudicotyledons</taxon>
        <taxon>Gunneridae</taxon>
        <taxon>Pentapetalae</taxon>
        <taxon>asterids</taxon>
        <taxon>lamiids</taxon>
        <taxon>Solanales</taxon>
        <taxon>Convolvulaceae</taxon>
        <taxon>Cuscuteae</taxon>
        <taxon>Cuscuta</taxon>
        <taxon>Cuscuta subgen. Cuscuta</taxon>
    </lineage>
</organism>